<sequence>MASIHGSILTHTNTPIPTTKFPTSTPPTMHRLLSILTSGLLFTQGIESKPINPPADTRVTQLFEYPDSTFIENLHHHPNGQDILITTLANSNLVSVDVHAAKPTAKVVATLAGSTTLTGISPLGDSDAGLFAVSGGVFLAETISFVPGSVNVYVVSIPVPVHGHGAEAEAATVLDTINFANTTMLNGMATLPRRPYTILSADSIGGRILRVDTRTRKTSVAFADPALVAPNISSVPLGVNGLKIRGGYLYFTNSAQGTFARVPIDDEGNKIGGVDIIARVPGPASFGNLYDDFDIDHRGNAYAARQSDFIDRITPRGVRSTVASGTTVIRRPTSVLLARDGKSIYVSTAGNVVDDVSYGGQILNISI</sequence>
<feature type="region of interest" description="Disordered" evidence="1">
    <location>
        <begin position="1"/>
        <end position="25"/>
    </location>
</feature>
<evidence type="ECO:0000313" key="3">
    <source>
        <dbReference type="Proteomes" id="UP001286456"/>
    </source>
</evidence>
<dbReference type="InterPro" id="IPR011042">
    <property type="entry name" value="6-blade_b-propeller_TolB-like"/>
</dbReference>
<comment type="caution">
    <text evidence="2">The sequence shown here is derived from an EMBL/GenBank/DDBJ whole genome shotgun (WGS) entry which is preliminary data.</text>
</comment>
<keyword evidence="3" id="KW-1185">Reference proteome</keyword>
<dbReference type="SUPFAM" id="SSF63829">
    <property type="entry name" value="Calcium-dependent phosphotriesterase"/>
    <property type="match status" value="1"/>
</dbReference>
<feature type="compositionally biased region" description="Low complexity" evidence="1">
    <location>
        <begin position="14"/>
        <end position="25"/>
    </location>
</feature>
<evidence type="ECO:0000256" key="1">
    <source>
        <dbReference type="SAM" id="MobiDB-lite"/>
    </source>
</evidence>
<proteinExistence type="predicted"/>
<dbReference type="Gene3D" id="2.120.10.30">
    <property type="entry name" value="TolB, C-terminal domain"/>
    <property type="match status" value="1"/>
</dbReference>
<dbReference type="PANTHER" id="PTHR42060:SF1">
    <property type="entry name" value="NHL REPEAT-CONTAINING PROTEIN"/>
    <property type="match status" value="1"/>
</dbReference>
<protein>
    <submittedName>
        <fullName evidence="2">Uncharacterized protein</fullName>
    </submittedName>
</protein>
<dbReference type="Proteomes" id="UP001286456">
    <property type="component" value="Unassembled WGS sequence"/>
</dbReference>
<gene>
    <name evidence="2" type="ORF">B0T19DRAFT_232454</name>
</gene>
<reference evidence="2" key="2">
    <citation type="submission" date="2023-06" db="EMBL/GenBank/DDBJ databases">
        <authorList>
            <consortium name="Lawrence Berkeley National Laboratory"/>
            <person name="Haridas S."/>
            <person name="Hensen N."/>
            <person name="Bonometti L."/>
            <person name="Westerberg I."/>
            <person name="Brannstrom I.O."/>
            <person name="Guillou S."/>
            <person name="Cros-Aarteil S."/>
            <person name="Calhoun S."/>
            <person name="Kuo A."/>
            <person name="Mondo S."/>
            <person name="Pangilinan J."/>
            <person name="Riley R."/>
            <person name="Labutti K."/>
            <person name="Andreopoulos B."/>
            <person name="Lipzen A."/>
            <person name="Chen C."/>
            <person name="Yanf M."/>
            <person name="Daum C."/>
            <person name="Ng V."/>
            <person name="Clum A."/>
            <person name="Steindorff A."/>
            <person name="Ohm R."/>
            <person name="Martin F."/>
            <person name="Silar P."/>
            <person name="Natvig D."/>
            <person name="Lalanne C."/>
            <person name="Gautier V."/>
            <person name="Ament-Velasquez S.L."/>
            <person name="Kruys A."/>
            <person name="Hutchinson M.I."/>
            <person name="Powell A.J."/>
            <person name="Barry K."/>
            <person name="Miller A.N."/>
            <person name="Grigoriev I.V."/>
            <person name="Debuchy R."/>
            <person name="Gladieux P."/>
            <person name="Thoren M.H."/>
            <person name="Johannesson H."/>
        </authorList>
    </citation>
    <scope>NUCLEOTIDE SEQUENCE</scope>
    <source>
        <strain evidence="2">SMH4131-1</strain>
    </source>
</reference>
<organism evidence="2 3">
    <name type="scientific">Cercophora scortea</name>
    <dbReference type="NCBI Taxonomy" id="314031"/>
    <lineage>
        <taxon>Eukaryota</taxon>
        <taxon>Fungi</taxon>
        <taxon>Dikarya</taxon>
        <taxon>Ascomycota</taxon>
        <taxon>Pezizomycotina</taxon>
        <taxon>Sordariomycetes</taxon>
        <taxon>Sordariomycetidae</taxon>
        <taxon>Sordariales</taxon>
        <taxon>Lasiosphaeriaceae</taxon>
        <taxon>Cercophora</taxon>
    </lineage>
</organism>
<dbReference type="AlphaFoldDB" id="A0AAE0IG82"/>
<dbReference type="EMBL" id="JAUEPO010000004">
    <property type="protein sequence ID" value="KAK3324550.1"/>
    <property type="molecule type" value="Genomic_DNA"/>
</dbReference>
<dbReference type="InterPro" id="IPR052998">
    <property type="entry name" value="Hetero-Diels-Alderase-like"/>
</dbReference>
<reference evidence="2" key="1">
    <citation type="journal article" date="2023" name="Mol. Phylogenet. Evol.">
        <title>Genome-scale phylogeny and comparative genomics of the fungal order Sordariales.</title>
        <authorList>
            <person name="Hensen N."/>
            <person name="Bonometti L."/>
            <person name="Westerberg I."/>
            <person name="Brannstrom I.O."/>
            <person name="Guillou S."/>
            <person name="Cros-Aarteil S."/>
            <person name="Calhoun S."/>
            <person name="Haridas S."/>
            <person name="Kuo A."/>
            <person name="Mondo S."/>
            <person name="Pangilinan J."/>
            <person name="Riley R."/>
            <person name="LaButti K."/>
            <person name="Andreopoulos B."/>
            <person name="Lipzen A."/>
            <person name="Chen C."/>
            <person name="Yan M."/>
            <person name="Daum C."/>
            <person name="Ng V."/>
            <person name="Clum A."/>
            <person name="Steindorff A."/>
            <person name="Ohm R.A."/>
            <person name="Martin F."/>
            <person name="Silar P."/>
            <person name="Natvig D.O."/>
            <person name="Lalanne C."/>
            <person name="Gautier V."/>
            <person name="Ament-Velasquez S.L."/>
            <person name="Kruys A."/>
            <person name="Hutchinson M.I."/>
            <person name="Powell A.J."/>
            <person name="Barry K."/>
            <person name="Miller A.N."/>
            <person name="Grigoriev I.V."/>
            <person name="Debuchy R."/>
            <person name="Gladieux P."/>
            <person name="Hiltunen Thoren M."/>
            <person name="Johannesson H."/>
        </authorList>
    </citation>
    <scope>NUCLEOTIDE SEQUENCE</scope>
    <source>
        <strain evidence="2">SMH4131-1</strain>
    </source>
</reference>
<evidence type="ECO:0000313" key="2">
    <source>
        <dbReference type="EMBL" id="KAK3324550.1"/>
    </source>
</evidence>
<dbReference type="PANTHER" id="PTHR42060">
    <property type="entry name" value="NHL REPEAT-CONTAINING PROTEIN-RELATED"/>
    <property type="match status" value="1"/>
</dbReference>
<accession>A0AAE0IG82</accession>
<name>A0AAE0IG82_9PEZI</name>